<dbReference type="InterPro" id="IPR038499">
    <property type="entry name" value="BRO1_sf"/>
</dbReference>
<evidence type="ECO:0000256" key="2">
    <source>
        <dbReference type="PROSITE-ProRule" id="PRU01207"/>
    </source>
</evidence>
<keyword evidence="2 3" id="KW-0175">Coiled coil</keyword>
<dbReference type="PROSITE" id="PS51860">
    <property type="entry name" value="REM_1"/>
    <property type="match status" value="1"/>
</dbReference>
<feature type="domain" description="PDZ" evidence="5">
    <location>
        <begin position="549"/>
        <end position="627"/>
    </location>
</feature>
<name>A0A7R9AML4_TIMSH</name>
<feature type="region of interest" description="Disordered" evidence="4">
    <location>
        <begin position="630"/>
        <end position="669"/>
    </location>
</feature>
<feature type="domain" description="BRO1" evidence="6">
    <location>
        <begin position="125"/>
        <end position="535"/>
    </location>
</feature>
<dbReference type="PROSITE" id="PS50106">
    <property type="entry name" value="PDZ"/>
    <property type="match status" value="1"/>
</dbReference>
<dbReference type="CDD" id="cd11633">
    <property type="entry name" value="HR1_Rhophilin-1"/>
    <property type="match status" value="1"/>
</dbReference>
<reference evidence="8" key="1">
    <citation type="submission" date="2020-11" db="EMBL/GenBank/DDBJ databases">
        <authorList>
            <person name="Tran Van P."/>
        </authorList>
    </citation>
    <scope>NUCLEOTIDE SEQUENCE</scope>
</reference>
<protein>
    <recommendedName>
        <fullName evidence="9">Rhophilin-2</fullName>
    </recommendedName>
</protein>
<dbReference type="SUPFAM" id="SSF50156">
    <property type="entry name" value="PDZ domain-like"/>
    <property type="match status" value="1"/>
</dbReference>
<dbReference type="InterPro" id="IPR004328">
    <property type="entry name" value="BRO1_dom"/>
</dbReference>
<dbReference type="AlphaFoldDB" id="A0A7R9AML4"/>
<accession>A0A7R9AML4</accession>
<dbReference type="PANTHER" id="PTHR23031:SF15">
    <property type="entry name" value="LD12055P"/>
    <property type="match status" value="1"/>
</dbReference>
<comment type="similarity">
    <text evidence="1">Belongs to the RHPN family.</text>
</comment>
<dbReference type="Gene3D" id="1.10.287.160">
    <property type="entry name" value="HR1 repeat"/>
    <property type="match status" value="1"/>
</dbReference>
<evidence type="ECO:0000256" key="4">
    <source>
        <dbReference type="SAM" id="MobiDB-lite"/>
    </source>
</evidence>
<evidence type="ECO:0000256" key="1">
    <source>
        <dbReference type="ARBA" id="ARBA00010369"/>
    </source>
</evidence>
<dbReference type="SMART" id="SM00742">
    <property type="entry name" value="Hr1"/>
    <property type="match status" value="1"/>
</dbReference>
<dbReference type="CDD" id="cd06712">
    <property type="entry name" value="PDZ_rhophilin-like"/>
    <property type="match status" value="1"/>
</dbReference>
<feature type="domain" description="REM-1" evidence="7">
    <location>
        <begin position="40"/>
        <end position="114"/>
    </location>
</feature>
<dbReference type="InterPro" id="IPR047138">
    <property type="entry name" value="RHPN1_2"/>
</dbReference>
<evidence type="ECO:0000313" key="8">
    <source>
        <dbReference type="EMBL" id="CAD7257050.1"/>
    </source>
</evidence>
<evidence type="ECO:0000256" key="3">
    <source>
        <dbReference type="SAM" id="Coils"/>
    </source>
</evidence>
<organism evidence="8">
    <name type="scientific">Timema shepardi</name>
    <name type="common">Walking stick</name>
    <dbReference type="NCBI Taxonomy" id="629360"/>
    <lineage>
        <taxon>Eukaryota</taxon>
        <taxon>Metazoa</taxon>
        <taxon>Ecdysozoa</taxon>
        <taxon>Arthropoda</taxon>
        <taxon>Hexapoda</taxon>
        <taxon>Insecta</taxon>
        <taxon>Pterygota</taxon>
        <taxon>Neoptera</taxon>
        <taxon>Polyneoptera</taxon>
        <taxon>Phasmatodea</taxon>
        <taxon>Timematodea</taxon>
        <taxon>Timematoidea</taxon>
        <taxon>Timematidae</taxon>
        <taxon>Timema</taxon>
    </lineage>
</organism>
<dbReference type="InterPro" id="IPR011072">
    <property type="entry name" value="HR1_rho-bd"/>
</dbReference>
<dbReference type="InterPro" id="IPR036274">
    <property type="entry name" value="HR1_rpt_sf"/>
</dbReference>
<evidence type="ECO:0000259" key="6">
    <source>
        <dbReference type="PROSITE" id="PS51180"/>
    </source>
</evidence>
<dbReference type="SMART" id="SM01041">
    <property type="entry name" value="BRO1"/>
    <property type="match status" value="1"/>
</dbReference>
<dbReference type="GO" id="GO:0007165">
    <property type="term" value="P:signal transduction"/>
    <property type="evidence" value="ECO:0007669"/>
    <property type="project" value="InterPro"/>
</dbReference>
<dbReference type="InterPro" id="IPR001478">
    <property type="entry name" value="PDZ"/>
</dbReference>
<dbReference type="GO" id="GO:0051497">
    <property type="term" value="P:negative regulation of stress fiber assembly"/>
    <property type="evidence" value="ECO:0007669"/>
    <property type="project" value="TreeGrafter"/>
</dbReference>
<proteinExistence type="inferred from homology"/>
<dbReference type="Gene3D" id="1.25.40.280">
    <property type="entry name" value="alix/aip1 like domains"/>
    <property type="match status" value="1"/>
</dbReference>
<feature type="coiled-coil region" evidence="3">
    <location>
        <begin position="91"/>
        <end position="118"/>
    </location>
</feature>
<dbReference type="CDD" id="cd09244">
    <property type="entry name" value="BRO1_Rhophilin"/>
    <property type="match status" value="1"/>
</dbReference>
<dbReference type="EMBL" id="OC000361">
    <property type="protein sequence ID" value="CAD7257050.1"/>
    <property type="molecule type" value="Genomic_DNA"/>
</dbReference>
<dbReference type="PROSITE" id="PS51180">
    <property type="entry name" value="BRO1"/>
    <property type="match status" value="1"/>
</dbReference>
<evidence type="ECO:0000259" key="5">
    <source>
        <dbReference type="PROSITE" id="PS50106"/>
    </source>
</evidence>
<evidence type="ECO:0000259" key="7">
    <source>
        <dbReference type="PROSITE" id="PS51860"/>
    </source>
</evidence>
<dbReference type="Gene3D" id="2.30.42.10">
    <property type="match status" value="1"/>
</dbReference>
<dbReference type="InterPro" id="IPR036034">
    <property type="entry name" value="PDZ_sf"/>
</dbReference>
<dbReference type="PANTHER" id="PTHR23031">
    <property type="entry name" value="RHOPHILIN"/>
    <property type="match status" value="1"/>
</dbReference>
<feature type="compositionally biased region" description="Low complexity" evidence="4">
    <location>
        <begin position="635"/>
        <end position="663"/>
    </location>
</feature>
<gene>
    <name evidence="8" type="ORF">TSIB3V08_LOCUS1325</name>
</gene>
<dbReference type="Pfam" id="PF03097">
    <property type="entry name" value="BRO1"/>
    <property type="match status" value="1"/>
</dbReference>
<dbReference type="SUPFAM" id="SSF46585">
    <property type="entry name" value="HR1 repeat"/>
    <property type="match status" value="1"/>
</dbReference>
<dbReference type="Pfam" id="PF02185">
    <property type="entry name" value="HR1"/>
    <property type="match status" value="1"/>
</dbReference>
<dbReference type="Pfam" id="PF00595">
    <property type="entry name" value="PDZ"/>
    <property type="match status" value="1"/>
</dbReference>
<evidence type="ECO:0008006" key="9">
    <source>
        <dbReference type="Google" id="ProtNLM"/>
    </source>
</evidence>
<sequence length="696" mass="78438">MNSLVLIDSSQLTADGFEKLSDQIMYPYAVPYDLLKHGSDPRVATCRGKLQNKRSKLNQEINKELRLRAGAENLFKATTNRKLKETVALELSFVNSNLQLLKEQLAELNSSVELYQNDSTEPVMPMIPLGLKETKEIDFREPFKDFILEHYSEDGSQYEDPIAEFMDTRQAMRTPLRDSSGVGLLFQYYNQLYFVERRFFPPDRSLGIYFEWYDSLTGVPSCQRTVAFEKACVLFNMGAVYTQIGTKQDRLASKGLDSAVDSFLRASGTFRYILENFTNAPSMDLGPEMLDMLVQLMLAQARECLFEKLELQSRDRKQDVDVCLDLAQEAAQVSEVYGKVHTLISCQPVKDYVPYSWVCLAQVKREHYTALSHYHTALGVMGARMGDMSAQTRDTLQFLHAEDENKTRLEIRVPQDDDERKLLGRAHLRESLLLHEESQRLHRMCRELRGKAALSGVLKKCHTRALDAYTAAEEEDDFREVLDPPRILREWQHVPFITLESPTIFIASTKFQLSLTPPDFSQYRVEDLFRALGPVAIFSAKHHWTAPRSIQLQRLGGEGFGFSVRGDAPVIVAGVDQGSLADFGGMKEGDFIVAIGDKDVKWFPHEDVVKLIKLAGDSLSLKLVTPMDKNYLKQPKGGPKGSVSTSSSSSSGVSSGQPSPAGSMAAHSHKKLTWNPFRKTSAHGKDSVLDHNVILR</sequence>
<dbReference type="SMART" id="SM00228">
    <property type="entry name" value="PDZ"/>
    <property type="match status" value="1"/>
</dbReference>